<gene>
    <name evidence="2" type="ORF">FRZ00_03730</name>
</gene>
<evidence type="ECO:0000313" key="2">
    <source>
        <dbReference type="EMBL" id="KAB7851240.1"/>
    </source>
</evidence>
<dbReference type="Proteomes" id="UP000327000">
    <property type="component" value="Unassembled WGS sequence"/>
</dbReference>
<evidence type="ECO:0000313" key="3">
    <source>
        <dbReference type="Proteomes" id="UP000327000"/>
    </source>
</evidence>
<dbReference type="Pfam" id="PF01547">
    <property type="entry name" value="SBP_bac_1"/>
    <property type="match status" value="1"/>
</dbReference>
<sequence length="447" mass="49016">MLLAAALTAAALAGPLTACGAPGGDPDTVRVVYQRSTDNKYRILDDYLTGVKRQFEREHPGRKMELVPVQAAQDDYAVKVQQMMRSPRTAPDLVREDTSLIDSDVASGYLRPLDDKLAGWQDWKRYLPAAKALVTAEDGRTYGVPDGTDTRGLWFNKEIFARAGLPADWQPRTWDDVLAAARGVRERVPGVIPFHLYTGKGPGEAAAMQGFEMLLYGTGRDPLYDPARKKWLTGRQGFVDALKFVRTVYAEKLGPDPTDALDPNVSTRVTAEWLPKGKLAIALDGNWLGKNWQSDGSRPWPAWSRVLGRAAFPTQHGAAPGRVSLSGGWAWAVAARSRKADLAWQVVETLQTRANALDWTVRDGQIAVRDDVAADAHYRTYVPGIDFFTGLVAVTRHRPALPVYPQVSSALQEAMEEVATGDAAPARAARDYDEELRSFADTAGDGR</sequence>
<dbReference type="PANTHER" id="PTHR43649">
    <property type="entry name" value="ARABINOSE-BINDING PROTEIN-RELATED"/>
    <property type="match status" value="1"/>
</dbReference>
<name>A0A5N5WE75_STRMB</name>
<organism evidence="2 3">
    <name type="scientific">Streptomyces mobaraensis</name>
    <name type="common">Streptoverticillium mobaraense</name>
    <dbReference type="NCBI Taxonomy" id="35621"/>
    <lineage>
        <taxon>Bacteria</taxon>
        <taxon>Bacillati</taxon>
        <taxon>Actinomycetota</taxon>
        <taxon>Actinomycetes</taxon>
        <taxon>Kitasatosporales</taxon>
        <taxon>Streptomycetaceae</taxon>
        <taxon>Streptomyces</taxon>
    </lineage>
</organism>
<accession>A0A5N5WE75</accession>
<dbReference type="InterPro" id="IPR006059">
    <property type="entry name" value="SBP"/>
</dbReference>
<dbReference type="OrthoDB" id="3495561at2"/>
<comment type="caution">
    <text evidence="2">The sequence shown here is derived from an EMBL/GenBank/DDBJ whole genome shotgun (WGS) entry which is preliminary data.</text>
</comment>
<keyword evidence="3" id="KW-1185">Reference proteome</keyword>
<dbReference type="PANTHER" id="PTHR43649:SF14">
    <property type="entry name" value="BLR3389 PROTEIN"/>
    <property type="match status" value="1"/>
</dbReference>
<dbReference type="SUPFAM" id="SSF53850">
    <property type="entry name" value="Periplasmic binding protein-like II"/>
    <property type="match status" value="1"/>
</dbReference>
<dbReference type="Gene3D" id="3.40.190.10">
    <property type="entry name" value="Periplasmic binding protein-like II"/>
    <property type="match status" value="2"/>
</dbReference>
<reference evidence="2 3" key="1">
    <citation type="journal article" date="2019" name="Microb. Cell Fact.">
        <title>Exploring novel herbicidin analogues by transcriptional regulator overexpression and MS/MS molecular networking.</title>
        <authorList>
            <person name="Shi Y."/>
            <person name="Gu R."/>
            <person name="Li Y."/>
            <person name="Wang X."/>
            <person name="Ren W."/>
            <person name="Li X."/>
            <person name="Wang L."/>
            <person name="Xie Y."/>
            <person name="Hong B."/>
        </authorList>
    </citation>
    <scope>NUCLEOTIDE SEQUENCE [LARGE SCALE GENOMIC DNA]</scope>
    <source>
        <strain evidence="2 3">US-43</strain>
    </source>
</reference>
<evidence type="ECO:0000256" key="1">
    <source>
        <dbReference type="SAM" id="SignalP"/>
    </source>
</evidence>
<dbReference type="EMBL" id="VOKX01000007">
    <property type="protein sequence ID" value="KAB7851240.1"/>
    <property type="molecule type" value="Genomic_DNA"/>
</dbReference>
<proteinExistence type="predicted"/>
<dbReference type="RefSeq" id="WP_152262419.1">
    <property type="nucleotide sequence ID" value="NZ_VOKX01000007.1"/>
</dbReference>
<protein>
    <submittedName>
        <fullName evidence="2">Extracellular solute-binding protein</fullName>
    </submittedName>
</protein>
<keyword evidence="1" id="KW-0732">Signal</keyword>
<feature type="chain" id="PRO_5024834767" evidence="1">
    <location>
        <begin position="21"/>
        <end position="447"/>
    </location>
</feature>
<dbReference type="AlphaFoldDB" id="A0A5N5WE75"/>
<dbReference type="InterPro" id="IPR050490">
    <property type="entry name" value="Bact_solute-bd_prot1"/>
</dbReference>
<feature type="signal peptide" evidence="1">
    <location>
        <begin position="1"/>
        <end position="20"/>
    </location>
</feature>